<dbReference type="EMBL" id="QXGD01000804">
    <property type="protein sequence ID" value="KAE9224033.1"/>
    <property type="molecule type" value="Genomic_DNA"/>
</dbReference>
<evidence type="ECO:0000313" key="7">
    <source>
        <dbReference type="EMBL" id="KAE9223387.1"/>
    </source>
</evidence>
<evidence type="ECO:0000313" key="1">
    <source>
        <dbReference type="EMBL" id="KAE8935759.1"/>
    </source>
</evidence>
<dbReference type="AlphaFoldDB" id="A0A6A3YSN8"/>
<dbReference type="Proteomes" id="UP000433483">
    <property type="component" value="Unassembled WGS sequence"/>
</dbReference>
<evidence type="ECO:0000313" key="2">
    <source>
        <dbReference type="EMBL" id="KAE9000888.1"/>
    </source>
</evidence>
<evidence type="ECO:0000313" key="10">
    <source>
        <dbReference type="Proteomes" id="UP000429523"/>
    </source>
</evidence>
<evidence type="ECO:0000313" key="5">
    <source>
        <dbReference type="EMBL" id="KAE9138261.1"/>
    </source>
</evidence>
<dbReference type="Proteomes" id="UP000440732">
    <property type="component" value="Unassembled WGS sequence"/>
</dbReference>
<evidence type="ECO:0000313" key="9">
    <source>
        <dbReference type="EMBL" id="KAE9290188.1"/>
    </source>
</evidence>
<evidence type="ECO:0000313" key="11">
    <source>
        <dbReference type="Proteomes" id="UP000433483"/>
    </source>
</evidence>
<evidence type="ECO:0000313" key="13">
    <source>
        <dbReference type="Proteomes" id="UP000440367"/>
    </source>
</evidence>
<evidence type="ECO:0000313" key="16">
    <source>
        <dbReference type="Proteomes" id="UP000460718"/>
    </source>
</evidence>
<dbReference type="Proteomes" id="UP000488956">
    <property type="component" value="Unassembled WGS sequence"/>
</dbReference>
<dbReference type="Proteomes" id="UP000441208">
    <property type="component" value="Unassembled WGS sequence"/>
</dbReference>
<name>A0A6A3YSN8_9STRA</name>
<gene>
    <name evidence="9" type="ORF">PF001_g19706</name>
    <name evidence="8" type="ORF">PF002_g14815</name>
    <name evidence="7" type="ORF">PF004_g12534</name>
    <name evidence="6" type="ORF">PF005_g15894</name>
    <name evidence="5" type="ORF">PF006_g13997</name>
    <name evidence="4" type="ORF">PF007_g13478</name>
    <name evidence="1" type="ORF">PF009_g14300</name>
    <name evidence="3" type="ORF">PF010_g19803</name>
    <name evidence="2" type="ORF">PF011_g13994</name>
</gene>
<evidence type="ECO:0000313" key="15">
    <source>
        <dbReference type="Proteomes" id="UP000441208"/>
    </source>
</evidence>
<dbReference type="EMBL" id="QXGC01000719">
    <property type="protein sequence ID" value="KAE9223387.1"/>
    <property type="molecule type" value="Genomic_DNA"/>
</dbReference>
<protein>
    <submittedName>
        <fullName evidence="8">Uncharacterized protein</fullName>
    </submittedName>
</protein>
<organism evidence="8 13">
    <name type="scientific">Phytophthora fragariae</name>
    <dbReference type="NCBI Taxonomy" id="53985"/>
    <lineage>
        <taxon>Eukaryota</taxon>
        <taxon>Sar</taxon>
        <taxon>Stramenopiles</taxon>
        <taxon>Oomycota</taxon>
        <taxon>Peronosporomycetes</taxon>
        <taxon>Peronosporales</taxon>
        <taxon>Peronosporaceae</taxon>
        <taxon>Phytophthora</taxon>
    </lineage>
</organism>
<evidence type="ECO:0000313" key="18">
    <source>
        <dbReference type="Proteomes" id="UP000488956"/>
    </source>
</evidence>
<dbReference type="EMBL" id="QXFW01000886">
    <property type="protein sequence ID" value="KAE9000888.1"/>
    <property type="molecule type" value="Genomic_DNA"/>
</dbReference>
<proteinExistence type="predicted"/>
<dbReference type="Proteomes" id="UP000440367">
    <property type="component" value="Unassembled WGS sequence"/>
</dbReference>
<dbReference type="Proteomes" id="UP000429523">
    <property type="component" value="Unassembled WGS sequence"/>
</dbReference>
<dbReference type="Proteomes" id="UP000460718">
    <property type="component" value="Unassembled WGS sequence"/>
</dbReference>
<evidence type="ECO:0000313" key="3">
    <source>
        <dbReference type="EMBL" id="KAE9087233.1"/>
    </source>
</evidence>
<keyword evidence="11" id="KW-1185">Reference proteome</keyword>
<evidence type="ECO:0000313" key="4">
    <source>
        <dbReference type="EMBL" id="KAE9106254.1"/>
    </source>
</evidence>
<evidence type="ECO:0000313" key="17">
    <source>
        <dbReference type="Proteomes" id="UP000476176"/>
    </source>
</evidence>
<accession>A0A6A3YSN8</accession>
<evidence type="ECO:0000313" key="14">
    <source>
        <dbReference type="Proteomes" id="UP000440732"/>
    </source>
</evidence>
<reference evidence="10 11" key="1">
    <citation type="submission" date="2018-08" db="EMBL/GenBank/DDBJ databases">
        <title>Genomic investigation of the strawberry pathogen Phytophthora fragariae indicates pathogenicity is determined by transcriptional variation in three key races.</title>
        <authorList>
            <person name="Adams T.M."/>
            <person name="Armitage A.D."/>
            <person name="Sobczyk M.K."/>
            <person name="Bates H.J."/>
            <person name="Dunwell J.M."/>
            <person name="Nellist C.F."/>
            <person name="Harrison R.J."/>
        </authorList>
    </citation>
    <scope>NUCLEOTIDE SEQUENCE [LARGE SCALE GENOMIC DNA]</scope>
    <source>
        <strain evidence="9 12">A4</strain>
        <strain evidence="8 13">BC-1</strain>
        <strain evidence="7 17">BC-23</strain>
        <strain evidence="6 11">NOV-27</strain>
        <strain evidence="5 14">NOV-5</strain>
        <strain evidence="4 15">NOV-71</strain>
        <strain evidence="1 10">NOV-9</strain>
        <strain evidence="3 18">ONT-3</strain>
        <strain evidence="2 16">SCRP245</strain>
    </source>
</reference>
<dbReference type="Proteomes" id="UP000437068">
    <property type="component" value="Unassembled WGS sequence"/>
</dbReference>
<dbReference type="EMBL" id="QXGA01000857">
    <property type="protein sequence ID" value="KAE9138261.1"/>
    <property type="molecule type" value="Genomic_DNA"/>
</dbReference>
<sequence>MPRAHVVGACLAAADCTPSSNALGRRVPRCFAACDWSMPSAIWVSRFQDVLELATTLAFCMLWKSITILKVPHLTTL</sequence>
<dbReference type="Proteomes" id="UP000476176">
    <property type="component" value="Unassembled WGS sequence"/>
</dbReference>
<dbReference type="EMBL" id="QXGF01000774">
    <property type="protein sequence ID" value="KAE8935759.1"/>
    <property type="molecule type" value="Genomic_DNA"/>
</dbReference>
<comment type="caution">
    <text evidence="8">The sequence shown here is derived from an EMBL/GenBank/DDBJ whole genome shotgun (WGS) entry which is preliminary data.</text>
</comment>
<evidence type="ECO:0000313" key="8">
    <source>
        <dbReference type="EMBL" id="KAE9224033.1"/>
    </source>
</evidence>
<dbReference type="EMBL" id="QXGE01001629">
    <property type="protein sequence ID" value="KAE9290188.1"/>
    <property type="molecule type" value="Genomic_DNA"/>
</dbReference>
<evidence type="ECO:0000313" key="12">
    <source>
        <dbReference type="Proteomes" id="UP000437068"/>
    </source>
</evidence>
<evidence type="ECO:0000313" key="6">
    <source>
        <dbReference type="EMBL" id="KAE9199056.1"/>
    </source>
</evidence>
<dbReference type="EMBL" id="QXFX01001627">
    <property type="protein sequence ID" value="KAE9087233.1"/>
    <property type="molecule type" value="Genomic_DNA"/>
</dbReference>
<dbReference type="EMBL" id="QXFZ01000743">
    <property type="protein sequence ID" value="KAE9106254.1"/>
    <property type="molecule type" value="Genomic_DNA"/>
</dbReference>
<dbReference type="EMBL" id="QXGB01001009">
    <property type="protein sequence ID" value="KAE9199056.1"/>
    <property type="molecule type" value="Genomic_DNA"/>
</dbReference>